<keyword evidence="1" id="KW-0472">Membrane</keyword>
<reference evidence="2" key="2">
    <citation type="submission" date="2020-09" db="EMBL/GenBank/DDBJ databases">
        <authorList>
            <person name="Sun Q."/>
            <person name="Zhou Y."/>
        </authorList>
    </citation>
    <scope>NUCLEOTIDE SEQUENCE</scope>
    <source>
        <strain evidence="2">CGMCC 1.7081</strain>
    </source>
</reference>
<feature type="transmembrane region" description="Helical" evidence="1">
    <location>
        <begin position="37"/>
        <end position="58"/>
    </location>
</feature>
<sequence>MKVKYMTAMLLSFFSGLLVFWLLQGQPGSFAEEDGPLEIWSACLLFLAAGLSFWIIPVRYLWKELFLPFGFFQLGLRELPVDLWIFDERVLTLAFYRTEGLSLASVIGGLYAVVALWSVLTLLIWGLPQGWRALRQHSAWLAYFNRAVVCAILAQLSEEVLKRGVVGEGWSVPLHILEEGFEALFALGLCQALYVAWRRD</sequence>
<evidence type="ECO:0000313" key="3">
    <source>
        <dbReference type="Proteomes" id="UP000611500"/>
    </source>
</evidence>
<proteinExistence type="predicted"/>
<keyword evidence="1" id="KW-0812">Transmembrane</keyword>
<dbReference type="AlphaFoldDB" id="A0A8J3H679"/>
<organism evidence="2 3">
    <name type="scientific">Pseudodonghicola xiamenensis</name>
    <dbReference type="NCBI Taxonomy" id="337702"/>
    <lineage>
        <taxon>Bacteria</taxon>
        <taxon>Pseudomonadati</taxon>
        <taxon>Pseudomonadota</taxon>
        <taxon>Alphaproteobacteria</taxon>
        <taxon>Rhodobacterales</taxon>
        <taxon>Paracoccaceae</taxon>
        <taxon>Pseudodonghicola</taxon>
    </lineage>
</organism>
<name>A0A8J3H679_9RHOB</name>
<reference evidence="2" key="1">
    <citation type="journal article" date="2014" name="Int. J. Syst. Evol. Microbiol.">
        <title>Complete genome sequence of Corynebacterium casei LMG S-19264T (=DSM 44701T), isolated from a smear-ripened cheese.</title>
        <authorList>
            <consortium name="US DOE Joint Genome Institute (JGI-PGF)"/>
            <person name="Walter F."/>
            <person name="Albersmeier A."/>
            <person name="Kalinowski J."/>
            <person name="Ruckert C."/>
        </authorList>
    </citation>
    <scope>NUCLEOTIDE SEQUENCE</scope>
    <source>
        <strain evidence="2">CGMCC 1.7081</strain>
    </source>
</reference>
<evidence type="ECO:0000313" key="2">
    <source>
        <dbReference type="EMBL" id="GHG84167.1"/>
    </source>
</evidence>
<evidence type="ECO:0000256" key="1">
    <source>
        <dbReference type="SAM" id="Phobius"/>
    </source>
</evidence>
<comment type="caution">
    <text evidence="2">The sequence shown here is derived from an EMBL/GenBank/DDBJ whole genome shotgun (WGS) entry which is preliminary data.</text>
</comment>
<keyword evidence="1" id="KW-1133">Transmembrane helix</keyword>
<accession>A0A8J3H679</accession>
<dbReference type="Proteomes" id="UP000611500">
    <property type="component" value="Unassembled WGS sequence"/>
</dbReference>
<dbReference type="EMBL" id="BNAP01000003">
    <property type="protein sequence ID" value="GHG84167.1"/>
    <property type="molecule type" value="Genomic_DNA"/>
</dbReference>
<feature type="transmembrane region" description="Helical" evidence="1">
    <location>
        <begin position="106"/>
        <end position="127"/>
    </location>
</feature>
<gene>
    <name evidence="2" type="ORF">GCM10010961_09940</name>
</gene>
<keyword evidence="3" id="KW-1185">Reference proteome</keyword>
<protein>
    <submittedName>
        <fullName evidence="2">Uncharacterized protein</fullName>
    </submittedName>
</protein>